<dbReference type="Pfam" id="PF23754">
    <property type="entry name" value="Beta-prop_IP5PC_F"/>
    <property type="match status" value="1"/>
</dbReference>
<feature type="repeat" description="WD" evidence="3">
    <location>
        <begin position="87"/>
        <end position="118"/>
    </location>
</feature>
<feature type="repeat" description="WD" evidence="3">
    <location>
        <begin position="179"/>
        <end position="210"/>
    </location>
</feature>
<dbReference type="RefSeq" id="XP_022141793.1">
    <property type="nucleotide sequence ID" value="XM_022286101.1"/>
</dbReference>
<dbReference type="InterPro" id="IPR020472">
    <property type="entry name" value="WD40_PAC1"/>
</dbReference>
<proteinExistence type="predicted"/>
<name>A0A6J1CLK4_MOMCH</name>
<dbReference type="Proteomes" id="UP000504603">
    <property type="component" value="Unplaced"/>
</dbReference>
<dbReference type="InterPro" id="IPR056454">
    <property type="entry name" value="Beta-prop_IP5PC_F"/>
</dbReference>
<dbReference type="InterPro" id="IPR036322">
    <property type="entry name" value="WD40_repeat_dom_sf"/>
</dbReference>
<sequence>MLLTSHKDLRIRVWNFTVSEKLRFKKVCSLPKRSSFLLLPRTETTQLHKDTISCMGYYNADGLLYTASHDRTVKAWRLSDRKCVNSFLAHDDHVNSLTLNQADGCLFTASSDATVKIWRRLYRDNSHTLTMTLKFQTSPVNTVVLDANAALLYSGCSDGTVNFWEKEKQSYRYKHMGLLQGHRFAVLCLAVAEKLKLVLSGSEDTTVRIWRKQEGGYCHECVVVLEGHRGPVRCLAATVEMENIVSSFLVYSGSLDQTFKVWRVKVVLGLGDDKNKMWLDYGEGGAPPGDSIYNSLGDLYHMSPVLSPSWVQKKLQANYF</sequence>
<gene>
    <name evidence="6" type="primary">LOC111012075</name>
</gene>
<dbReference type="SUPFAM" id="SSF50978">
    <property type="entry name" value="WD40 repeat-like"/>
    <property type="match status" value="1"/>
</dbReference>
<dbReference type="SMART" id="SM00320">
    <property type="entry name" value="WD40"/>
    <property type="match status" value="5"/>
</dbReference>
<dbReference type="InterPro" id="IPR001680">
    <property type="entry name" value="WD40_rpt"/>
</dbReference>
<dbReference type="GeneID" id="111012075"/>
<feature type="domain" description="IP5PC-F beta-propeller" evidence="4">
    <location>
        <begin position="134"/>
        <end position="211"/>
    </location>
</feature>
<dbReference type="Gene3D" id="2.130.10.10">
    <property type="entry name" value="YVTN repeat-like/Quinoprotein amine dehydrogenase"/>
    <property type="match status" value="2"/>
</dbReference>
<evidence type="ECO:0000256" key="3">
    <source>
        <dbReference type="PROSITE-ProRule" id="PRU00221"/>
    </source>
</evidence>
<keyword evidence="1 3" id="KW-0853">WD repeat</keyword>
<dbReference type="Pfam" id="PF00400">
    <property type="entry name" value="WD40"/>
    <property type="match status" value="3"/>
</dbReference>
<keyword evidence="2" id="KW-0677">Repeat</keyword>
<protein>
    <submittedName>
        <fullName evidence="6">Protein JINGUBANG-like</fullName>
    </submittedName>
</protein>
<evidence type="ECO:0000313" key="5">
    <source>
        <dbReference type="Proteomes" id="UP000504603"/>
    </source>
</evidence>
<dbReference type="PANTHER" id="PTHR22844">
    <property type="entry name" value="F-BOX AND WD40 DOMAIN PROTEIN"/>
    <property type="match status" value="1"/>
</dbReference>
<dbReference type="KEGG" id="mcha:111012075"/>
<evidence type="ECO:0000313" key="6">
    <source>
        <dbReference type="RefSeq" id="XP_022141793.1"/>
    </source>
</evidence>
<dbReference type="PROSITE" id="PS50294">
    <property type="entry name" value="WD_REPEATS_REGION"/>
    <property type="match status" value="2"/>
</dbReference>
<dbReference type="InterPro" id="IPR045182">
    <property type="entry name" value="JINGUBANG-like"/>
</dbReference>
<reference evidence="6" key="1">
    <citation type="submission" date="2025-08" db="UniProtKB">
        <authorList>
            <consortium name="RefSeq"/>
        </authorList>
    </citation>
    <scope>IDENTIFICATION</scope>
    <source>
        <strain evidence="6">OHB3-1</strain>
    </source>
</reference>
<feature type="repeat" description="WD" evidence="3">
    <location>
        <begin position="45"/>
        <end position="86"/>
    </location>
</feature>
<feature type="repeat" description="WD" evidence="3">
    <location>
        <begin position="1"/>
        <end position="24"/>
    </location>
</feature>
<evidence type="ECO:0000256" key="2">
    <source>
        <dbReference type="ARBA" id="ARBA00022737"/>
    </source>
</evidence>
<dbReference type="OrthoDB" id="674604at2759"/>
<accession>A0A6J1CLK4</accession>
<organism evidence="5 6">
    <name type="scientific">Momordica charantia</name>
    <name type="common">Bitter gourd</name>
    <name type="synonym">Balsam pear</name>
    <dbReference type="NCBI Taxonomy" id="3673"/>
    <lineage>
        <taxon>Eukaryota</taxon>
        <taxon>Viridiplantae</taxon>
        <taxon>Streptophyta</taxon>
        <taxon>Embryophyta</taxon>
        <taxon>Tracheophyta</taxon>
        <taxon>Spermatophyta</taxon>
        <taxon>Magnoliopsida</taxon>
        <taxon>eudicotyledons</taxon>
        <taxon>Gunneridae</taxon>
        <taxon>Pentapetalae</taxon>
        <taxon>rosids</taxon>
        <taxon>fabids</taxon>
        <taxon>Cucurbitales</taxon>
        <taxon>Cucurbitaceae</taxon>
        <taxon>Momordiceae</taxon>
        <taxon>Momordica</taxon>
    </lineage>
</organism>
<evidence type="ECO:0000256" key="1">
    <source>
        <dbReference type="ARBA" id="ARBA00022574"/>
    </source>
</evidence>
<feature type="repeat" description="WD" evidence="3">
    <location>
        <begin position="133"/>
        <end position="165"/>
    </location>
</feature>
<dbReference type="InterPro" id="IPR015943">
    <property type="entry name" value="WD40/YVTN_repeat-like_dom_sf"/>
</dbReference>
<dbReference type="PRINTS" id="PR00320">
    <property type="entry name" value="GPROTEINBRPT"/>
</dbReference>
<dbReference type="AlphaFoldDB" id="A0A6J1CLK4"/>
<dbReference type="PANTHER" id="PTHR22844:SF213">
    <property type="entry name" value="OS01G0232200 PROTEIN"/>
    <property type="match status" value="1"/>
</dbReference>
<evidence type="ECO:0000259" key="4">
    <source>
        <dbReference type="Pfam" id="PF23754"/>
    </source>
</evidence>
<dbReference type="PROSITE" id="PS50082">
    <property type="entry name" value="WD_REPEATS_2"/>
    <property type="match status" value="5"/>
</dbReference>
<keyword evidence="5" id="KW-1185">Reference proteome</keyword>